<dbReference type="EMBL" id="MJFZ01000596">
    <property type="protein sequence ID" value="RAW27032.1"/>
    <property type="molecule type" value="Genomic_DNA"/>
</dbReference>
<evidence type="ECO:0000256" key="2">
    <source>
        <dbReference type="SAM" id="SignalP"/>
    </source>
</evidence>
<dbReference type="VEuPathDB" id="FungiDB:PC110_g16563"/>
<gene>
    <name evidence="3" type="ORF">PC110_g16563</name>
</gene>
<evidence type="ECO:0000313" key="4">
    <source>
        <dbReference type="Proteomes" id="UP000251314"/>
    </source>
</evidence>
<reference evidence="3 4" key="1">
    <citation type="submission" date="2018-01" db="EMBL/GenBank/DDBJ databases">
        <title>Draft genome of the strawberry crown rot pathogen Phytophthora cactorum.</title>
        <authorList>
            <person name="Armitage A.D."/>
            <person name="Lysoe E."/>
            <person name="Nellist C.F."/>
            <person name="Harrison R.J."/>
            <person name="Brurberg M.B."/>
        </authorList>
    </citation>
    <scope>NUCLEOTIDE SEQUENCE [LARGE SCALE GENOMIC DNA]</scope>
    <source>
        <strain evidence="3 4">10300</strain>
    </source>
</reference>
<sequence>MKVAKGLVLAAVLCAAKVNAIDFSEASLASGSTGTVSGADQTQQQSPTESSSGGSPATYSSATSTEASAGSGLTCSSSTSMEASGGRPPIEKIRSDLSSATESLGSG</sequence>
<keyword evidence="4" id="KW-1185">Reference proteome</keyword>
<evidence type="ECO:0000313" key="3">
    <source>
        <dbReference type="EMBL" id="RAW27032.1"/>
    </source>
</evidence>
<organism evidence="3 4">
    <name type="scientific">Phytophthora cactorum</name>
    <dbReference type="NCBI Taxonomy" id="29920"/>
    <lineage>
        <taxon>Eukaryota</taxon>
        <taxon>Sar</taxon>
        <taxon>Stramenopiles</taxon>
        <taxon>Oomycota</taxon>
        <taxon>Peronosporomycetes</taxon>
        <taxon>Peronosporales</taxon>
        <taxon>Peronosporaceae</taxon>
        <taxon>Phytophthora</taxon>
    </lineage>
</organism>
<protein>
    <recommendedName>
        <fullName evidence="5">RxLR effector protein</fullName>
    </recommendedName>
</protein>
<name>A0A329RUE0_9STRA</name>
<evidence type="ECO:0008006" key="5">
    <source>
        <dbReference type="Google" id="ProtNLM"/>
    </source>
</evidence>
<feature type="signal peptide" evidence="2">
    <location>
        <begin position="1"/>
        <end position="20"/>
    </location>
</feature>
<proteinExistence type="predicted"/>
<feature type="region of interest" description="Disordered" evidence="1">
    <location>
        <begin position="29"/>
        <end position="107"/>
    </location>
</feature>
<evidence type="ECO:0000256" key="1">
    <source>
        <dbReference type="SAM" id="MobiDB-lite"/>
    </source>
</evidence>
<feature type="compositionally biased region" description="Polar residues" evidence="1">
    <location>
        <begin position="96"/>
        <end position="107"/>
    </location>
</feature>
<feature type="compositionally biased region" description="Low complexity" evidence="1">
    <location>
        <begin position="41"/>
        <end position="74"/>
    </location>
</feature>
<accession>A0A329RUE0</accession>
<feature type="chain" id="PRO_5016301136" description="RxLR effector protein" evidence="2">
    <location>
        <begin position="21"/>
        <end position="107"/>
    </location>
</feature>
<keyword evidence="2" id="KW-0732">Signal</keyword>
<dbReference type="AlphaFoldDB" id="A0A329RUE0"/>
<comment type="caution">
    <text evidence="3">The sequence shown here is derived from an EMBL/GenBank/DDBJ whole genome shotgun (WGS) entry which is preliminary data.</text>
</comment>
<feature type="compositionally biased region" description="Polar residues" evidence="1">
    <location>
        <begin position="29"/>
        <end position="40"/>
    </location>
</feature>
<dbReference type="Proteomes" id="UP000251314">
    <property type="component" value="Unassembled WGS sequence"/>
</dbReference>